<sequence length="239" mass="26817">MNKKTKSAGPCARCGKCCEKGGPAFHPEDRSLIESGAVRLQDLFCVRKGEPVYDNLKGEFVFTQTDIIKIKGRPRPFSNALFSCLFWDRKRKACEIYENRPLECRAMNCRDTEKIEAAAALPHLSRKDLLGKVRGLWDLIADHQARCAYERLSVFIQVLDEGENPDAMRGILDIIVYDESLRQSVEKKAGPGTVDLFFGKPVPDAMKMMGFHAKKNAGGGWTLSPGKSVMASEKQWCER</sequence>
<proteinExistence type="predicted"/>
<accession>A0A484HH01</accession>
<gene>
    <name evidence="1" type="ORF">EPICR_20220</name>
</gene>
<protein>
    <recommendedName>
        <fullName evidence="2">Zinc/iron-chelating domain-containing protein</fullName>
    </recommendedName>
</protein>
<name>A0A484HH01_9BACT</name>
<evidence type="ECO:0008006" key="2">
    <source>
        <dbReference type="Google" id="ProtNLM"/>
    </source>
</evidence>
<reference evidence="1" key="1">
    <citation type="submission" date="2019-01" db="EMBL/GenBank/DDBJ databases">
        <authorList>
            <consortium name="Genoscope - CEA"/>
            <person name="William W."/>
        </authorList>
    </citation>
    <scope>NUCLEOTIDE SEQUENCE</scope>
    <source>
        <strain evidence="1">CR-1</strain>
    </source>
</reference>
<evidence type="ECO:0000313" key="1">
    <source>
        <dbReference type="EMBL" id="VEN73751.1"/>
    </source>
</evidence>
<dbReference type="InterPro" id="IPR005358">
    <property type="entry name" value="Puta_zinc/iron-chelating_dom"/>
</dbReference>
<dbReference type="EMBL" id="CAACVI010000012">
    <property type="protein sequence ID" value="VEN73751.1"/>
    <property type="molecule type" value="Genomic_DNA"/>
</dbReference>
<dbReference type="AlphaFoldDB" id="A0A484HH01"/>
<organism evidence="1">
    <name type="scientific">uncultured Desulfobacteraceae bacterium</name>
    <dbReference type="NCBI Taxonomy" id="218296"/>
    <lineage>
        <taxon>Bacteria</taxon>
        <taxon>Pseudomonadati</taxon>
        <taxon>Thermodesulfobacteriota</taxon>
        <taxon>Desulfobacteria</taxon>
        <taxon>Desulfobacterales</taxon>
        <taxon>Desulfobacteraceae</taxon>
        <taxon>environmental samples</taxon>
    </lineage>
</organism>
<dbReference type="Pfam" id="PF03692">
    <property type="entry name" value="CxxCxxCC"/>
    <property type="match status" value="1"/>
</dbReference>